<dbReference type="Gene3D" id="2.130.10.10">
    <property type="entry name" value="YVTN repeat-like/Quinoprotein amine dehydrogenase"/>
    <property type="match status" value="1"/>
</dbReference>
<dbReference type="STRING" id="3659.A0A0A0LK33"/>
<dbReference type="OMA" id="WRINIGS"/>
<dbReference type="GO" id="GO:0005524">
    <property type="term" value="F:ATP binding"/>
    <property type="evidence" value="ECO:0007669"/>
    <property type="project" value="UniProtKB-KW"/>
</dbReference>
<dbReference type="InterPro" id="IPR011047">
    <property type="entry name" value="Quinoprotein_ADH-like_sf"/>
</dbReference>
<reference evidence="6 7" key="2">
    <citation type="journal article" date="2009" name="PLoS ONE">
        <title>An integrated genetic and cytogenetic map of the cucumber genome.</title>
        <authorList>
            <person name="Ren Y."/>
            <person name="Zhang Z."/>
            <person name="Liu J."/>
            <person name="Staub J.E."/>
            <person name="Han Y."/>
            <person name="Cheng Z."/>
            <person name="Li X."/>
            <person name="Lu J."/>
            <person name="Miao H."/>
            <person name="Kang H."/>
            <person name="Xie B."/>
            <person name="Gu X."/>
            <person name="Wang X."/>
            <person name="Du Y."/>
            <person name="Jin W."/>
            <person name="Huang S."/>
        </authorList>
    </citation>
    <scope>NUCLEOTIDE SEQUENCE [LARGE SCALE GENOMIC DNA]</scope>
    <source>
        <strain evidence="7">cv. 9930</strain>
    </source>
</reference>
<keyword evidence="3" id="KW-0067">ATP-binding</keyword>
<dbReference type="Pfam" id="PF13193">
    <property type="entry name" value="AMP-binding_C"/>
    <property type="match status" value="1"/>
</dbReference>
<proteinExistence type="predicted"/>
<dbReference type="Pfam" id="PF13570">
    <property type="entry name" value="Beta-prop_ACSF4"/>
    <property type="match status" value="1"/>
</dbReference>
<feature type="domain" description="Pyrrolo-quinoline quinone repeat" evidence="5">
    <location>
        <begin position="412"/>
        <end position="555"/>
    </location>
</feature>
<keyword evidence="2" id="KW-0547">Nucleotide-binding</keyword>
<evidence type="ECO:0000313" key="6">
    <source>
        <dbReference type="EMBL" id="KGN61419.1"/>
    </source>
</evidence>
<reference evidence="6 7" key="4">
    <citation type="journal article" date="2011" name="BMC Genomics">
        <title>RNA-Seq improves annotation of protein-coding genes in the cucumber genome.</title>
        <authorList>
            <person name="Li Z."/>
            <person name="Zhang Z."/>
            <person name="Yan P."/>
            <person name="Huang S."/>
            <person name="Fei Z."/>
            <person name="Lin K."/>
        </authorList>
    </citation>
    <scope>NUCLEOTIDE SEQUENCE [LARGE SCALE GENOMIC DNA]</scope>
    <source>
        <strain evidence="7">cv. 9930</strain>
    </source>
</reference>
<dbReference type="InterPro" id="IPR045851">
    <property type="entry name" value="AMP-bd_C_sf"/>
</dbReference>
<dbReference type="EMBL" id="CM002923">
    <property type="protein sequence ID" value="KGN61419.1"/>
    <property type="molecule type" value="Genomic_DNA"/>
</dbReference>
<evidence type="ECO:0000259" key="5">
    <source>
        <dbReference type="Pfam" id="PF13570"/>
    </source>
</evidence>
<dbReference type="FunFam" id="3.30.300.30:FF:000012">
    <property type="entry name" value="D-alanine--D-alanyl carrier protein ligase"/>
    <property type="match status" value="1"/>
</dbReference>
<dbReference type="Proteomes" id="UP000029981">
    <property type="component" value="Chromosome 2"/>
</dbReference>
<dbReference type="InterPro" id="IPR036736">
    <property type="entry name" value="ACP-like_sf"/>
</dbReference>
<dbReference type="InterPro" id="IPR025110">
    <property type="entry name" value="AMP-bd_C"/>
</dbReference>
<dbReference type="InterPro" id="IPR002372">
    <property type="entry name" value="PQQ_rpt_dom"/>
</dbReference>
<feature type="domain" description="AMP-binding enzyme C-terminal" evidence="4">
    <location>
        <begin position="115"/>
        <end position="192"/>
    </location>
</feature>
<dbReference type="InterPro" id="IPR052091">
    <property type="entry name" value="Beta-ala_Activ/Resist"/>
</dbReference>
<evidence type="ECO:0000256" key="2">
    <source>
        <dbReference type="ARBA" id="ARBA00022741"/>
    </source>
</evidence>
<dbReference type="PANTHER" id="PTHR44394:SF1">
    <property type="entry name" value="BETA-ALANINE-ACTIVATING ENZYME"/>
    <property type="match status" value="1"/>
</dbReference>
<keyword evidence="7" id="KW-1185">Reference proteome</keyword>
<evidence type="ECO:0000259" key="4">
    <source>
        <dbReference type="Pfam" id="PF13193"/>
    </source>
</evidence>
<evidence type="ECO:0000256" key="3">
    <source>
        <dbReference type="ARBA" id="ARBA00022840"/>
    </source>
</evidence>
<dbReference type="Gramene" id="KGN61419">
    <property type="protein sequence ID" value="KGN61419"/>
    <property type="gene ID" value="Csa_2G120130"/>
</dbReference>
<dbReference type="AlphaFoldDB" id="A0A0A0LK33"/>
<dbReference type="SUPFAM" id="SSF47336">
    <property type="entry name" value="ACP-like"/>
    <property type="match status" value="1"/>
</dbReference>
<evidence type="ECO:0000313" key="7">
    <source>
        <dbReference type="Proteomes" id="UP000029981"/>
    </source>
</evidence>
<sequence>MILETDAIKTVPIGVPISHCDVVVVGDNDALNLGELCVGGPCVCSGYYSDSVFLPLDGIKFSQDFIHEGSFNVTCSQIYIRTGDFVQQLRSGDLVFLGRKDRIIKVNGQRISLEEIEDALREHPDVVDAAVVSRKSDWELEYLVAFLVLKDNEKSEVFRSTVRSWMVEKVPLAMIPNSFFFTDSIPMTTSGKVDYEILTHSRPLWEQAFSDALMVEEISSGDDFFTMGGNSITAAHVSHRLGIDMRWLYHYPSPAKLLTVILEKKGLDIIRINEDADSRRNLKTDRWNKYSLDDSEFLNHFDLKEGGSSGKRKQVQPNGDFSRAVVPRNNNSLLSKHYKAVSDCSINLENISQVGGHLWHSPLTSVSCAFSRCNKVVYERKYIGDNKRAGTLLVKSPRGENGSMKKLWQVHMESCVDASPLLVFKHPNIYLFIGSHSHKFVCVDAKNASLRWEIRLEGRIECSAAIVGDFSQVVVGCYKGNIYFLEFSTGVILWTFQTYGEVKSQPVVDPDRNLIWCGSYDHNLYALDYVRHSCVYKLPCGGSLYGSPAIDGVNTVSHFLFPVLS</sequence>
<dbReference type="InterPro" id="IPR006162">
    <property type="entry name" value="Ppantetheine_attach_site"/>
</dbReference>
<accession>A0A0A0LK33</accession>
<evidence type="ECO:0000256" key="1">
    <source>
        <dbReference type="ARBA" id="ARBA00022490"/>
    </source>
</evidence>
<dbReference type="eggNOG" id="KOG4649">
    <property type="taxonomic scope" value="Eukaryota"/>
</dbReference>
<dbReference type="PANTHER" id="PTHR44394">
    <property type="entry name" value="BETA-ALANINE-ACTIVATING ENZYME"/>
    <property type="match status" value="1"/>
</dbReference>
<dbReference type="InterPro" id="IPR015943">
    <property type="entry name" value="WD40/YVTN_repeat-like_dom_sf"/>
</dbReference>
<dbReference type="SUPFAM" id="SSF50998">
    <property type="entry name" value="Quinoprotein alcohol dehydrogenase-like"/>
    <property type="match status" value="1"/>
</dbReference>
<keyword evidence="1" id="KW-0963">Cytoplasm</keyword>
<dbReference type="eggNOG" id="KOG1178">
    <property type="taxonomic scope" value="Eukaryota"/>
</dbReference>
<dbReference type="InterPro" id="IPR042099">
    <property type="entry name" value="ANL_N_sf"/>
</dbReference>
<protein>
    <recommendedName>
        <fullName evidence="8">Carrier domain-containing protein</fullName>
    </recommendedName>
</protein>
<dbReference type="PROSITE" id="PS00012">
    <property type="entry name" value="PHOSPHOPANTETHEINE"/>
    <property type="match status" value="1"/>
</dbReference>
<name>A0A0A0LK33_CUCSA</name>
<dbReference type="SUPFAM" id="SSF56801">
    <property type="entry name" value="Acetyl-CoA synthetase-like"/>
    <property type="match status" value="1"/>
</dbReference>
<gene>
    <name evidence="6" type="ORF">Csa_2G120130</name>
</gene>
<dbReference type="Gene3D" id="3.30.300.30">
    <property type="match status" value="1"/>
</dbReference>
<evidence type="ECO:0008006" key="8">
    <source>
        <dbReference type="Google" id="ProtNLM"/>
    </source>
</evidence>
<dbReference type="Gene3D" id="3.40.50.12780">
    <property type="entry name" value="N-terminal domain of ligase-like"/>
    <property type="match status" value="1"/>
</dbReference>
<reference evidence="6 7" key="3">
    <citation type="journal article" date="2010" name="BMC Genomics">
        <title>Transcriptome sequencing and comparative analysis of cucumber flowers with different sex types.</title>
        <authorList>
            <person name="Guo S."/>
            <person name="Zheng Y."/>
            <person name="Joung J.G."/>
            <person name="Liu S."/>
            <person name="Zhang Z."/>
            <person name="Crasta O.R."/>
            <person name="Sobral B.W."/>
            <person name="Xu Y."/>
            <person name="Huang S."/>
            <person name="Fei Z."/>
        </authorList>
    </citation>
    <scope>NUCLEOTIDE SEQUENCE [LARGE SCALE GENOMIC DNA]</scope>
    <source>
        <strain evidence="7">cv. 9930</strain>
    </source>
</reference>
<organism evidence="6 7">
    <name type="scientific">Cucumis sativus</name>
    <name type="common">Cucumber</name>
    <dbReference type="NCBI Taxonomy" id="3659"/>
    <lineage>
        <taxon>Eukaryota</taxon>
        <taxon>Viridiplantae</taxon>
        <taxon>Streptophyta</taxon>
        <taxon>Embryophyta</taxon>
        <taxon>Tracheophyta</taxon>
        <taxon>Spermatophyta</taxon>
        <taxon>Magnoliopsida</taxon>
        <taxon>eudicotyledons</taxon>
        <taxon>Gunneridae</taxon>
        <taxon>Pentapetalae</taxon>
        <taxon>rosids</taxon>
        <taxon>fabids</taxon>
        <taxon>Cucurbitales</taxon>
        <taxon>Cucurbitaceae</taxon>
        <taxon>Benincaseae</taxon>
        <taxon>Cucumis</taxon>
    </lineage>
</organism>
<reference evidence="6 7" key="1">
    <citation type="journal article" date="2009" name="Nat. Genet.">
        <title>The genome of the cucumber, Cucumis sativus L.</title>
        <authorList>
            <person name="Huang S."/>
            <person name="Li R."/>
            <person name="Zhang Z."/>
            <person name="Li L."/>
            <person name="Gu X."/>
            <person name="Fan W."/>
            <person name="Lucas W.J."/>
            <person name="Wang X."/>
            <person name="Xie B."/>
            <person name="Ni P."/>
            <person name="Ren Y."/>
            <person name="Zhu H."/>
            <person name="Li J."/>
            <person name="Lin K."/>
            <person name="Jin W."/>
            <person name="Fei Z."/>
            <person name="Li G."/>
            <person name="Staub J."/>
            <person name="Kilian A."/>
            <person name="van der Vossen E.A."/>
            <person name="Wu Y."/>
            <person name="Guo J."/>
            <person name="He J."/>
            <person name="Jia Z."/>
            <person name="Ren Y."/>
            <person name="Tian G."/>
            <person name="Lu Y."/>
            <person name="Ruan J."/>
            <person name="Qian W."/>
            <person name="Wang M."/>
            <person name="Huang Q."/>
            <person name="Li B."/>
            <person name="Xuan Z."/>
            <person name="Cao J."/>
            <person name="Asan"/>
            <person name="Wu Z."/>
            <person name="Zhang J."/>
            <person name="Cai Q."/>
            <person name="Bai Y."/>
            <person name="Zhao B."/>
            <person name="Han Y."/>
            <person name="Li Y."/>
            <person name="Li X."/>
            <person name="Wang S."/>
            <person name="Shi Q."/>
            <person name="Liu S."/>
            <person name="Cho W.K."/>
            <person name="Kim J.Y."/>
            <person name="Xu Y."/>
            <person name="Heller-Uszynska K."/>
            <person name="Miao H."/>
            <person name="Cheng Z."/>
            <person name="Zhang S."/>
            <person name="Wu J."/>
            <person name="Yang Y."/>
            <person name="Kang H."/>
            <person name="Li M."/>
            <person name="Liang H."/>
            <person name="Ren X."/>
            <person name="Shi Z."/>
            <person name="Wen M."/>
            <person name="Jian M."/>
            <person name="Yang H."/>
            <person name="Zhang G."/>
            <person name="Yang Z."/>
            <person name="Chen R."/>
            <person name="Liu S."/>
            <person name="Li J."/>
            <person name="Ma L."/>
            <person name="Liu H."/>
            <person name="Zhou Y."/>
            <person name="Zhao J."/>
            <person name="Fang X."/>
            <person name="Li G."/>
            <person name="Fang L."/>
            <person name="Li Y."/>
            <person name="Liu D."/>
            <person name="Zheng H."/>
            <person name="Zhang Y."/>
            <person name="Qin N."/>
            <person name="Li Z."/>
            <person name="Yang G."/>
            <person name="Yang S."/>
            <person name="Bolund L."/>
            <person name="Kristiansen K."/>
            <person name="Zheng H."/>
            <person name="Li S."/>
            <person name="Zhang X."/>
            <person name="Yang H."/>
            <person name="Wang J."/>
            <person name="Sun R."/>
            <person name="Zhang B."/>
            <person name="Jiang S."/>
            <person name="Wang J."/>
            <person name="Du Y."/>
            <person name="Li S."/>
        </authorList>
    </citation>
    <scope>NUCLEOTIDE SEQUENCE [LARGE SCALE GENOMIC DNA]</scope>
    <source>
        <strain evidence="7">cv. 9930</strain>
    </source>
</reference>
<dbReference type="Gene3D" id="1.10.1200.10">
    <property type="entry name" value="ACP-like"/>
    <property type="match status" value="1"/>
</dbReference>